<accession>A0A1M5QX89</accession>
<protein>
    <recommendedName>
        <fullName evidence="3 11">FAD:protein FMN transferase</fullName>
        <ecNumber evidence="2 11">2.7.1.180</ecNumber>
    </recommendedName>
    <alternativeName>
        <fullName evidence="9 11">Flavin transferase</fullName>
    </alternativeName>
</protein>
<gene>
    <name evidence="13" type="ORF">SAMN05216361_3959</name>
</gene>
<evidence type="ECO:0000256" key="1">
    <source>
        <dbReference type="ARBA" id="ARBA00008282"/>
    </source>
</evidence>
<dbReference type="InterPro" id="IPR003374">
    <property type="entry name" value="ApbE-like_sf"/>
</dbReference>
<feature type="binding site" evidence="12">
    <location>
        <position position="281"/>
    </location>
    <ligand>
        <name>Mg(2+)</name>
        <dbReference type="ChEBI" id="CHEBI:18420"/>
    </ligand>
</feature>
<organism evidence="13 14">
    <name type="scientific">Marisediminitalea aggregata</name>
    <dbReference type="NCBI Taxonomy" id="634436"/>
    <lineage>
        <taxon>Bacteria</taxon>
        <taxon>Pseudomonadati</taxon>
        <taxon>Pseudomonadota</taxon>
        <taxon>Gammaproteobacteria</taxon>
        <taxon>Alteromonadales</taxon>
        <taxon>Alteromonadaceae</taxon>
        <taxon>Marisediminitalea</taxon>
    </lineage>
</organism>
<dbReference type="STRING" id="634436.SAMN05216361_3959"/>
<feature type="binding site" evidence="12">
    <location>
        <position position="163"/>
    </location>
    <ligand>
        <name>Mg(2+)</name>
        <dbReference type="ChEBI" id="CHEBI:18420"/>
    </ligand>
</feature>
<keyword evidence="5 11" id="KW-0808">Transferase</keyword>
<evidence type="ECO:0000256" key="10">
    <source>
        <dbReference type="ARBA" id="ARBA00048540"/>
    </source>
</evidence>
<keyword evidence="14" id="KW-1185">Reference proteome</keyword>
<keyword evidence="7 11" id="KW-0274">FAD</keyword>
<evidence type="ECO:0000256" key="2">
    <source>
        <dbReference type="ARBA" id="ARBA00011955"/>
    </source>
</evidence>
<keyword evidence="6 11" id="KW-0479">Metal-binding</keyword>
<evidence type="ECO:0000256" key="12">
    <source>
        <dbReference type="PIRSR" id="PIRSR006268-2"/>
    </source>
</evidence>
<dbReference type="InterPro" id="IPR024932">
    <property type="entry name" value="ApbE"/>
</dbReference>
<evidence type="ECO:0000313" key="14">
    <source>
        <dbReference type="Proteomes" id="UP000184520"/>
    </source>
</evidence>
<dbReference type="PIRSF" id="PIRSF006268">
    <property type="entry name" value="ApbE"/>
    <property type="match status" value="1"/>
</dbReference>
<sequence length="305" mass="33440">MAEHLQPAALPPVKISPKEGFFLGEFDAMASPCELLIETQETHIARSITALAAREATRIEHKFSRYRPDSVVSHINCANGATVEIDEETYRLLNFADTCFSLSNGLFDVTAGVLRKAWRFDGSDNVPEESTVTPLLANIGWQRTQLTENHFTLPPGMEIDLGGIGKEYAVDKVAGSIKARHPGISTVVNFGGDIQVTERRRLDKPWLIGIENPVLASDASTIVKIYQGGLATSGDARRFLLKNGKRYSHILNPFTGYPVENPPRSVTVAADNCTQAGLIATLSMLQGAQAKSFLTSQRVTHWIYD</sequence>
<dbReference type="EC" id="2.7.1.180" evidence="2 11"/>
<evidence type="ECO:0000256" key="5">
    <source>
        <dbReference type="ARBA" id="ARBA00022679"/>
    </source>
</evidence>
<evidence type="ECO:0000256" key="8">
    <source>
        <dbReference type="ARBA" id="ARBA00022842"/>
    </source>
</evidence>
<evidence type="ECO:0000256" key="9">
    <source>
        <dbReference type="ARBA" id="ARBA00031306"/>
    </source>
</evidence>
<proteinExistence type="inferred from homology"/>
<evidence type="ECO:0000256" key="11">
    <source>
        <dbReference type="PIRNR" id="PIRNR006268"/>
    </source>
</evidence>
<evidence type="ECO:0000256" key="4">
    <source>
        <dbReference type="ARBA" id="ARBA00022630"/>
    </source>
</evidence>
<evidence type="ECO:0000256" key="3">
    <source>
        <dbReference type="ARBA" id="ARBA00016337"/>
    </source>
</evidence>
<dbReference type="PANTHER" id="PTHR30040">
    <property type="entry name" value="THIAMINE BIOSYNTHESIS LIPOPROTEIN APBE"/>
    <property type="match status" value="1"/>
</dbReference>
<keyword evidence="13" id="KW-0449">Lipoprotein</keyword>
<dbReference type="GO" id="GO:0016740">
    <property type="term" value="F:transferase activity"/>
    <property type="evidence" value="ECO:0007669"/>
    <property type="project" value="UniProtKB-UniRule"/>
</dbReference>
<reference evidence="14" key="1">
    <citation type="submission" date="2016-11" db="EMBL/GenBank/DDBJ databases">
        <authorList>
            <person name="Varghese N."/>
            <person name="Submissions S."/>
        </authorList>
    </citation>
    <scope>NUCLEOTIDE SEQUENCE [LARGE SCALE GENOMIC DNA]</scope>
    <source>
        <strain evidence="14">CGMCC 1.8995</strain>
    </source>
</reference>
<dbReference type="Gene3D" id="3.10.520.10">
    <property type="entry name" value="ApbE-like domains"/>
    <property type="match status" value="1"/>
</dbReference>
<dbReference type="SUPFAM" id="SSF143631">
    <property type="entry name" value="ApbE-like"/>
    <property type="match status" value="1"/>
</dbReference>
<dbReference type="Pfam" id="PF02424">
    <property type="entry name" value="ApbE"/>
    <property type="match status" value="1"/>
</dbReference>
<keyword evidence="4 11" id="KW-0285">Flavoprotein</keyword>
<dbReference type="PANTHER" id="PTHR30040:SF2">
    <property type="entry name" value="FAD:PROTEIN FMN TRANSFERASE"/>
    <property type="match status" value="1"/>
</dbReference>
<comment type="similarity">
    <text evidence="1 11">Belongs to the ApbE family.</text>
</comment>
<dbReference type="RefSeq" id="WP_342742647.1">
    <property type="nucleotide sequence ID" value="NZ_FQWD01000007.1"/>
</dbReference>
<name>A0A1M5QX89_9ALTE</name>
<dbReference type="EMBL" id="FQWD01000007">
    <property type="protein sequence ID" value="SHH18787.1"/>
    <property type="molecule type" value="Genomic_DNA"/>
</dbReference>
<comment type="catalytic activity">
    <reaction evidence="10 11">
        <text>L-threonyl-[protein] + FAD = FMN-L-threonyl-[protein] + AMP + H(+)</text>
        <dbReference type="Rhea" id="RHEA:36847"/>
        <dbReference type="Rhea" id="RHEA-COMP:11060"/>
        <dbReference type="Rhea" id="RHEA-COMP:11061"/>
        <dbReference type="ChEBI" id="CHEBI:15378"/>
        <dbReference type="ChEBI" id="CHEBI:30013"/>
        <dbReference type="ChEBI" id="CHEBI:57692"/>
        <dbReference type="ChEBI" id="CHEBI:74257"/>
        <dbReference type="ChEBI" id="CHEBI:456215"/>
        <dbReference type="EC" id="2.7.1.180"/>
    </reaction>
</comment>
<evidence type="ECO:0000256" key="7">
    <source>
        <dbReference type="ARBA" id="ARBA00022827"/>
    </source>
</evidence>
<evidence type="ECO:0000256" key="6">
    <source>
        <dbReference type="ARBA" id="ARBA00022723"/>
    </source>
</evidence>
<dbReference type="GO" id="GO:0046872">
    <property type="term" value="F:metal ion binding"/>
    <property type="evidence" value="ECO:0007669"/>
    <property type="project" value="UniProtKB-UniRule"/>
</dbReference>
<dbReference type="AlphaFoldDB" id="A0A1M5QX89"/>
<dbReference type="Proteomes" id="UP000184520">
    <property type="component" value="Unassembled WGS sequence"/>
</dbReference>
<comment type="cofactor">
    <cofactor evidence="12">
        <name>Mg(2+)</name>
        <dbReference type="ChEBI" id="CHEBI:18420"/>
    </cofactor>
    <cofactor evidence="12">
        <name>Mn(2+)</name>
        <dbReference type="ChEBI" id="CHEBI:29035"/>
    </cofactor>
    <text evidence="12">Magnesium. Can also use manganese.</text>
</comment>
<evidence type="ECO:0000313" key="13">
    <source>
        <dbReference type="EMBL" id="SHH18787.1"/>
    </source>
</evidence>
<keyword evidence="8 11" id="KW-0460">Magnesium</keyword>